<dbReference type="AlphaFoldDB" id="U1YEL0"/>
<keyword evidence="3" id="KW-1185">Reference proteome</keyword>
<reference evidence="2 3" key="1">
    <citation type="submission" date="2013-08" db="EMBL/GenBank/DDBJ databases">
        <authorList>
            <person name="Weinstock G."/>
            <person name="Sodergren E."/>
            <person name="Wylie T."/>
            <person name="Fulton L."/>
            <person name="Fulton R."/>
            <person name="Fronick C."/>
            <person name="O'Laughlin M."/>
            <person name="Godfrey J."/>
            <person name="Miner T."/>
            <person name="Herter B."/>
            <person name="Appelbaum E."/>
            <person name="Cordes M."/>
            <person name="Lek S."/>
            <person name="Wollam A."/>
            <person name="Pepin K.H."/>
            <person name="Palsikar V.B."/>
            <person name="Mitreva M."/>
            <person name="Wilson R.K."/>
        </authorList>
    </citation>
    <scope>NUCLEOTIDE SEQUENCE [LARGE SCALE GENOMIC DNA]</scope>
    <source>
        <strain evidence="2 3">ATCC 12856</strain>
    </source>
</reference>
<feature type="transmembrane region" description="Helical" evidence="1">
    <location>
        <begin position="20"/>
        <end position="37"/>
    </location>
</feature>
<gene>
    <name evidence="2" type="ORF">HMPREF0083_02731</name>
</gene>
<accession>U1YEL0</accession>
<evidence type="ECO:0000313" key="2">
    <source>
        <dbReference type="EMBL" id="ERI09216.1"/>
    </source>
</evidence>
<dbReference type="EMBL" id="AWSJ01000162">
    <property type="protein sequence ID" value="ERI09216.1"/>
    <property type="molecule type" value="Genomic_DNA"/>
</dbReference>
<organism evidence="2 3">
    <name type="scientific">Aneurinibacillus aneurinilyticus ATCC 12856</name>
    <dbReference type="NCBI Taxonomy" id="649747"/>
    <lineage>
        <taxon>Bacteria</taxon>
        <taxon>Bacillati</taxon>
        <taxon>Bacillota</taxon>
        <taxon>Bacilli</taxon>
        <taxon>Bacillales</taxon>
        <taxon>Paenibacillaceae</taxon>
        <taxon>Aneurinibacillus group</taxon>
        <taxon>Aneurinibacillus</taxon>
    </lineage>
</organism>
<keyword evidence="1" id="KW-0812">Transmembrane</keyword>
<keyword evidence="1" id="KW-1133">Transmembrane helix</keyword>
<proteinExistence type="predicted"/>
<evidence type="ECO:0000313" key="3">
    <source>
        <dbReference type="Proteomes" id="UP000016511"/>
    </source>
</evidence>
<dbReference type="HOGENOM" id="CLU_2696469_0_0_9"/>
<dbReference type="Proteomes" id="UP000016511">
    <property type="component" value="Unassembled WGS sequence"/>
</dbReference>
<evidence type="ECO:0000256" key="1">
    <source>
        <dbReference type="SAM" id="Phobius"/>
    </source>
</evidence>
<feature type="transmembrane region" description="Helical" evidence="1">
    <location>
        <begin position="49"/>
        <end position="68"/>
    </location>
</feature>
<sequence>MLHKLFKLCVRKKVGEEQFLPFYTFLIYQYAFVAGGRKGKRKSKFGKNMSIIFSFFLFIFLCSIILQMSTYQV</sequence>
<protein>
    <submittedName>
        <fullName evidence="2">Uncharacterized protein</fullName>
    </submittedName>
</protein>
<name>U1YEL0_ANEAE</name>
<comment type="caution">
    <text evidence="2">The sequence shown here is derived from an EMBL/GenBank/DDBJ whole genome shotgun (WGS) entry which is preliminary data.</text>
</comment>
<keyword evidence="1" id="KW-0472">Membrane</keyword>
<dbReference type="STRING" id="649747.HMPREF0083_02731"/>